<dbReference type="PANTHER" id="PTHR34219">
    <property type="entry name" value="IRON-REGULATED INNER MEMBRANE PROTEIN-RELATED"/>
    <property type="match status" value="1"/>
</dbReference>
<feature type="region of interest" description="Disordered" evidence="1">
    <location>
        <begin position="496"/>
        <end position="526"/>
    </location>
</feature>
<dbReference type="Pfam" id="PF03929">
    <property type="entry name" value="PepSY_TM"/>
    <property type="match status" value="1"/>
</dbReference>
<keyword evidence="4" id="KW-1185">Reference proteome</keyword>
<dbReference type="InterPro" id="IPR005625">
    <property type="entry name" value="PepSY-ass_TM"/>
</dbReference>
<name>A0ABW8JL94_9GAMM</name>
<evidence type="ECO:0000313" key="3">
    <source>
        <dbReference type="EMBL" id="MFK2900622.1"/>
    </source>
</evidence>
<dbReference type="PROSITE" id="PS51257">
    <property type="entry name" value="PROKAR_LIPOPROTEIN"/>
    <property type="match status" value="1"/>
</dbReference>
<keyword evidence="2" id="KW-0472">Membrane</keyword>
<reference evidence="3 4" key="1">
    <citation type="submission" date="2020-10" db="EMBL/GenBank/DDBJ databases">
        <title>Phylogeny of dyella-like bacteria.</title>
        <authorList>
            <person name="Fu J."/>
        </authorList>
    </citation>
    <scope>NUCLEOTIDE SEQUENCE [LARGE SCALE GENOMIC DNA]</scope>
    <source>
        <strain evidence="3 4">JP1</strain>
    </source>
</reference>
<dbReference type="RefSeq" id="WP_404547094.1">
    <property type="nucleotide sequence ID" value="NZ_JADIKJ010000010.1"/>
</dbReference>
<accession>A0ABW8JL94</accession>
<feature type="transmembrane region" description="Helical" evidence="2">
    <location>
        <begin position="12"/>
        <end position="36"/>
    </location>
</feature>
<keyword evidence="2" id="KW-1133">Transmembrane helix</keyword>
<feature type="transmembrane region" description="Helical" evidence="2">
    <location>
        <begin position="468"/>
        <end position="489"/>
    </location>
</feature>
<proteinExistence type="predicted"/>
<keyword evidence="2" id="KW-0812">Transmembrane</keyword>
<feature type="transmembrane region" description="Helical" evidence="2">
    <location>
        <begin position="132"/>
        <end position="154"/>
    </location>
</feature>
<feature type="transmembrane region" description="Helical" evidence="2">
    <location>
        <begin position="373"/>
        <end position="392"/>
    </location>
</feature>
<dbReference type="PANTHER" id="PTHR34219:SF4">
    <property type="entry name" value="PEPSY DOMAIN-CONTAINING PROTEIN"/>
    <property type="match status" value="1"/>
</dbReference>
<sequence>MRDTFRQSMAWLHTWAGLIVGWVLFVIFLGGTLACFDKELDYWMRPALHRMAPGAVSMDAAAASLRAMAPHAGTFYLEPPTSRDPSIHGLVFEPGKPYIDVAFNPHDGQLIPGTVGGTFFFTLHYDLEAGTIGVYLVGLAGMLMLLALVSGVIIHRRIFKDFFMFRPGGGQRAWLDGHNLTGVLGLPFHLMIAYTGVAIMMSSYMFAGVQVAYRGDMGRFFQELAGAPVPLALHRPPPRRASLDAVLADAVRRLDGPAQYMQVDRIHDASTTISVLAAGNDQVAGGRRTLLYNGVTGAFMAEAKGPETAYRTYQFLSGLHRVQFGGTALRWLYFLLGGAGCVMLACGMQVWIAKRARQAALAGLRSGYGLVRALNVGVLAGMPLACIALLWVNRLLPASLIGRADWEARGFWAAWWLAAFWGIGRMRRGNPWRELFAATAALLLALPLINALTCPYSSLLHSVHDRDWTLAGVDLTAFVLGLAFAWLAYQCGPTDTPEHPTTRTRQATGRRIAANRASTPADEVMP</sequence>
<dbReference type="Proteomes" id="UP001620461">
    <property type="component" value="Unassembled WGS sequence"/>
</dbReference>
<organism evidence="3 4">
    <name type="scientific">Dyella jejuensis</name>
    <dbReference type="NCBI Taxonomy" id="1432009"/>
    <lineage>
        <taxon>Bacteria</taxon>
        <taxon>Pseudomonadati</taxon>
        <taxon>Pseudomonadota</taxon>
        <taxon>Gammaproteobacteria</taxon>
        <taxon>Lysobacterales</taxon>
        <taxon>Rhodanobacteraceae</taxon>
        <taxon>Dyella</taxon>
    </lineage>
</organism>
<protein>
    <submittedName>
        <fullName evidence="3">PepSY domain-containing protein</fullName>
    </submittedName>
</protein>
<evidence type="ECO:0000256" key="1">
    <source>
        <dbReference type="SAM" id="MobiDB-lite"/>
    </source>
</evidence>
<feature type="transmembrane region" description="Helical" evidence="2">
    <location>
        <begin position="435"/>
        <end position="456"/>
    </location>
</feature>
<evidence type="ECO:0000256" key="2">
    <source>
        <dbReference type="SAM" id="Phobius"/>
    </source>
</evidence>
<feature type="transmembrane region" description="Helical" evidence="2">
    <location>
        <begin position="191"/>
        <end position="213"/>
    </location>
</feature>
<dbReference type="EMBL" id="JADIKJ010000010">
    <property type="protein sequence ID" value="MFK2900622.1"/>
    <property type="molecule type" value="Genomic_DNA"/>
</dbReference>
<comment type="caution">
    <text evidence="3">The sequence shown here is derived from an EMBL/GenBank/DDBJ whole genome shotgun (WGS) entry which is preliminary data.</text>
</comment>
<evidence type="ECO:0000313" key="4">
    <source>
        <dbReference type="Proteomes" id="UP001620461"/>
    </source>
</evidence>
<feature type="transmembrane region" description="Helical" evidence="2">
    <location>
        <begin position="331"/>
        <end position="353"/>
    </location>
</feature>
<gene>
    <name evidence="3" type="ORF">ISP15_09765</name>
</gene>